<dbReference type="GO" id="GO:0000166">
    <property type="term" value="F:nucleotide binding"/>
    <property type="evidence" value="ECO:0007669"/>
    <property type="project" value="InterPro"/>
</dbReference>
<accession>A0A5J9TWM3</accession>
<evidence type="ECO:0000256" key="1">
    <source>
        <dbReference type="ARBA" id="ARBA00006395"/>
    </source>
</evidence>
<evidence type="ECO:0000313" key="8">
    <source>
        <dbReference type="Proteomes" id="UP000324897"/>
    </source>
</evidence>
<feature type="region of interest" description="Disordered" evidence="4">
    <location>
        <begin position="1"/>
        <end position="190"/>
    </location>
</feature>
<dbReference type="Proteomes" id="UP000324897">
    <property type="component" value="Unassembled WGS sequence"/>
</dbReference>
<dbReference type="SMART" id="SM01161">
    <property type="entry name" value="DUF1767"/>
    <property type="match status" value="1"/>
</dbReference>
<name>A0A5J9TWM3_9POAL</name>
<dbReference type="Pfam" id="PF16099">
    <property type="entry name" value="RMI1_C"/>
    <property type="match status" value="1"/>
</dbReference>
<dbReference type="GO" id="GO:0000724">
    <property type="term" value="P:double-strand break repair via homologous recombination"/>
    <property type="evidence" value="ECO:0007669"/>
    <property type="project" value="TreeGrafter"/>
</dbReference>
<dbReference type="GO" id="GO:0016604">
    <property type="term" value="C:nuclear body"/>
    <property type="evidence" value="ECO:0007669"/>
    <property type="project" value="TreeGrafter"/>
</dbReference>
<dbReference type="FunFam" id="2.40.50.770:FF:000004">
    <property type="entry name" value="RecQ-mediated instability protein (DUF1767)"/>
    <property type="match status" value="1"/>
</dbReference>
<keyword evidence="8" id="KW-1185">Reference proteome</keyword>
<reference evidence="7 8" key="1">
    <citation type="journal article" date="2019" name="Sci. Rep.">
        <title>A high-quality genome of Eragrostis curvula grass provides insights into Poaceae evolution and supports new strategies to enhance forage quality.</title>
        <authorList>
            <person name="Carballo J."/>
            <person name="Santos B.A.C.M."/>
            <person name="Zappacosta D."/>
            <person name="Garbus I."/>
            <person name="Selva J.P."/>
            <person name="Gallo C.A."/>
            <person name="Diaz A."/>
            <person name="Albertini E."/>
            <person name="Caccamo M."/>
            <person name="Echenique V."/>
        </authorList>
    </citation>
    <scope>NUCLEOTIDE SEQUENCE [LARGE SCALE GENOMIC DNA]</scope>
    <source>
        <strain evidence="8">cv. Victoria</strain>
        <tissue evidence="7">Leaf</tissue>
    </source>
</reference>
<dbReference type="InterPro" id="IPR013894">
    <property type="entry name" value="RMI1_OB"/>
</dbReference>
<dbReference type="InterPro" id="IPR042470">
    <property type="entry name" value="RMI1_N_C_sf"/>
</dbReference>
<evidence type="ECO:0000256" key="4">
    <source>
        <dbReference type="SAM" id="MobiDB-lite"/>
    </source>
</evidence>
<sequence length="869" mass="94642">MRRRNLIVTSDSDKEDGEGTATTASASAVASVASGSGSVGRSSAPNPSPVPFPSLSPPSDTVVISDDEEEEEEEIEEILDSDGDSPFVDASEDVSPPAPAPPTPPAAGTSTPVRTPTPTPPPAGIPTPGSTSNPTPASTRTPILTSAPARTPTTTPAPARTPTPTPPPSGAPPPGAHSRSTPPPSALSGRLRPVDEFLKGLGLWLRPEWLESCATGVPGFDGLGGAEAQTRRCFEQFLFADMNTCGAGVLPEGVGSMHTAVLDGPFVLQVDEIVNISAPLRERYRDTHAGPKRCLKLSMTDGIQRIFGMEYRPIKDLQVLAPAGLKIVLRNVHIRRGLLMLVPEVIQFLGGVVDELEEARGRLVSEVNKPPRGKRSIDIQKHQFRSVMKKQGGLPLSSRATLAAWPCSTNVTNGGGQAISAPQTVNPSHPTGLGNAFQVGRTTETLVEEHIRPPVMVSTVREQSRHVQEINMQDLSTSLTRNNTETSGIPQYDRTHTIQEQSRHVQEINMQDLSTSLTRNNTETSAIPQYDRTRTIIGQSRHVQDINMKDLSTSLTQNNTETTAILNEYSRTQTIQQHSQLIQEINMQDLSASLTRNNTETFASIPQKYDHKQTITEGYVDPYIIANNSHEQAQSVHEVSMQEQANAFVRTEERLSTSASCGYDSHHGLHAVGDTDANDAEAGRSSNVDDEINNMEHSMILSGENEKPFTYMISMLADWGAQQDTKDYIQGKIKGLITCVKSFQYKKRTEYELYVYIDDGSYISTALLDHDIVKNWIGLSPEEVTAVLSGESMLASASAMKQTLRGLQSFLVKFEGMMLIEFNKTSSVPVIRELNEGCMSSDAWLLLGRVKRFSSQRRMQSLDVMDTTP</sequence>
<comment type="caution">
    <text evidence="7">The sequence shown here is derived from an EMBL/GenBank/DDBJ whole genome shotgun (WGS) entry which is preliminary data.</text>
</comment>
<dbReference type="Gene3D" id="2.40.50.770">
    <property type="entry name" value="RecQ-mediated genome instability protein Rmi1, C-terminal domain"/>
    <property type="match status" value="1"/>
</dbReference>
<evidence type="ECO:0000256" key="3">
    <source>
        <dbReference type="ARBA" id="ARBA00077519"/>
    </source>
</evidence>
<dbReference type="Pfam" id="PF08585">
    <property type="entry name" value="RMI1_N_C"/>
    <property type="match status" value="1"/>
</dbReference>
<feature type="compositionally biased region" description="Low complexity" evidence="4">
    <location>
        <begin position="145"/>
        <end position="158"/>
    </location>
</feature>
<feature type="domain" description="RecQ-mediated genome instability protein 1 C-terminal OB-fold" evidence="6">
    <location>
        <begin position="706"/>
        <end position="850"/>
    </location>
</feature>
<evidence type="ECO:0000313" key="7">
    <source>
        <dbReference type="EMBL" id="TVU15685.1"/>
    </source>
</evidence>
<dbReference type="OrthoDB" id="341511at2759"/>
<dbReference type="EMBL" id="RWGY01000031">
    <property type="protein sequence ID" value="TVU15685.1"/>
    <property type="molecule type" value="Genomic_DNA"/>
</dbReference>
<gene>
    <name evidence="7" type="ORF">EJB05_39218</name>
</gene>
<dbReference type="PANTHER" id="PTHR14790">
    <property type="entry name" value="RECQ-MEDIATED GENOME INSTABILITY PROTEIN 1 RMI1"/>
    <property type="match status" value="1"/>
</dbReference>
<dbReference type="InterPro" id="IPR032199">
    <property type="entry name" value="RMI1_C"/>
</dbReference>
<feature type="compositionally biased region" description="Pro residues" evidence="4">
    <location>
        <begin position="96"/>
        <end position="105"/>
    </location>
</feature>
<protein>
    <recommendedName>
        <fullName evidence="2">RecQ-mediated genome instability protein 1</fullName>
    </recommendedName>
    <alternativeName>
        <fullName evidence="3">BLM-associated protein of 75 kDa homolog</fullName>
    </alternativeName>
</protein>
<organism evidence="7 8">
    <name type="scientific">Eragrostis curvula</name>
    <name type="common">weeping love grass</name>
    <dbReference type="NCBI Taxonomy" id="38414"/>
    <lineage>
        <taxon>Eukaryota</taxon>
        <taxon>Viridiplantae</taxon>
        <taxon>Streptophyta</taxon>
        <taxon>Embryophyta</taxon>
        <taxon>Tracheophyta</taxon>
        <taxon>Spermatophyta</taxon>
        <taxon>Magnoliopsida</taxon>
        <taxon>Liliopsida</taxon>
        <taxon>Poales</taxon>
        <taxon>Poaceae</taxon>
        <taxon>PACMAD clade</taxon>
        <taxon>Chloridoideae</taxon>
        <taxon>Eragrostideae</taxon>
        <taxon>Eragrostidinae</taxon>
        <taxon>Eragrostis</taxon>
    </lineage>
</organism>
<feature type="compositionally biased region" description="Polar residues" evidence="4">
    <location>
        <begin position="133"/>
        <end position="144"/>
    </location>
</feature>
<feature type="compositionally biased region" description="Pro residues" evidence="4">
    <location>
        <begin position="159"/>
        <end position="185"/>
    </location>
</feature>
<dbReference type="GO" id="GO:0000712">
    <property type="term" value="P:resolution of meiotic recombination intermediates"/>
    <property type="evidence" value="ECO:0007669"/>
    <property type="project" value="TreeGrafter"/>
</dbReference>
<feature type="compositionally biased region" description="Acidic residues" evidence="4">
    <location>
        <begin position="65"/>
        <end position="83"/>
    </location>
</feature>
<feature type="domain" description="RecQ mediated genome instability protein 1 OB-fold" evidence="5">
    <location>
        <begin position="250"/>
        <end position="360"/>
    </location>
</feature>
<feature type="compositionally biased region" description="Pro residues" evidence="4">
    <location>
        <begin position="115"/>
        <end position="125"/>
    </location>
</feature>
<dbReference type="GO" id="GO:0031422">
    <property type="term" value="C:RecQ family helicase-topoisomerase III complex"/>
    <property type="evidence" value="ECO:0007669"/>
    <property type="project" value="TreeGrafter"/>
</dbReference>
<evidence type="ECO:0000259" key="6">
    <source>
        <dbReference type="Pfam" id="PF16099"/>
    </source>
</evidence>
<dbReference type="AlphaFoldDB" id="A0A5J9TWM3"/>
<feature type="compositionally biased region" description="Low complexity" evidence="4">
    <location>
        <begin position="19"/>
        <end position="45"/>
    </location>
</feature>
<evidence type="ECO:0000259" key="5">
    <source>
        <dbReference type="Pfam" id="PF08585"/>
    </source>
</evidence>
<comment type="similarity">
    <text evidence="1">Belongs to the RMI1 family.</text>
</comment>
<feature type="non-terminal residue" evidence="7">
    <location>
        <position position="1"/>
    </location>
</feature>
<proteinExistence type="inferred from homology"/>
<dbReference type="PANTHER" id="PTHR14790:SF15">
    <property type="entry name" value="RECQ-MEDIATED GENOME INSTABILITY PROTEIN 1"/>
    <property type="match status" value="1"/>
</dbReference>
<dbReference type="Gramene" id="TVU15685">
    <property type="protein sequence ID" value="TVU15685"/>
    <property type="gene ID" value="EJB05_39218"/>
</dbReference>
<evidence type="ECO:0000256" key="2">
    <source>
        <dbReference type="ARBA" id="ARBA00018987"/>
    </source>
</evidence>
<feature type="compositionally biased region" description="Pro residues" evidence="4">
    <location>
        <begin position="46"/>
        <end position="56"/>
    </location>
</feature>